<proteinExistence type="predicted"/>
<dbReference type="RefSeq" id="WP_053101307.1">
    <property type="nucleotide sequence ID" value="NZ_CP012359.1"/>
</dbReference>
<organism evidence="1 2">
    <name type="scientific">Thiopseudomonas alkaliphila</name>
    <dbReference type="NCBI Taxonomy" id="1697053"/>
    <lineage>
        <taxon>Bacteria</taxon>
        <taxon>Pseudomonadati</taxon>
        <taxon>Pseudomonadota</taxon>
        <taxon>Gammaproteobacteria</taxon>
        <taxon>Pseudomonadales</taxon>
        <taxon>Pseudomonadaceae</taxon>
        <taxon>Thiopseudomonas</taxon>
    </lineage>
</organism>
<protein>
    <recommendedName>
        <fullName evidence="3">DUF1641 domain-containing protein</fullName>
    </recommendedName>
</protein>
<evidence type="ECO:0000313" key="1">
    <source>
        <dbReference type="EMBL" id="AKX60044.1"/>
    </source>
</evidence>
<reference evidence="1 2" key="1">
    <citation type="journal article" date="2015" name="Genome Announc.">
        <title>Genome Sequences of Oblitimonas alkaliphila gen. nov. sp. nov. (Proposed), a Novel Bacterium of the Pseudomonadaceae Family.</title>
        <authorList>
            <person name="Lauer A.C."/>
            <person name="Nicholson A.C."/>
            <person name="Humrighouse B.W."/>
            <person name="Emery B."/>
            <person name="Drobish A."/>
            <person name="Juieng P."/>
            <person name="Loparev V."/>
            <person name="McQuiston J.R."/>
        </authorList>
    </citation>
    <scope>NUCLEOTIDE SEQUENCE [LARGE SCALE GENOMIC DNA]</scope>
    <source>
        <strain evidence="1 2">E5571</strain>
    </source>
</reference>
<gene>
    <name evidence="1" type="ORF">AKN88_08970</name>
</gene>
<dbReference type="Proteomes" id="UP000063953">
    <property type="component" value="Chromosome"/>
</dbReference>
<accession>A0A0K1XFL6</accession>
<sequence>MSEVDRHHPLESLLCNAPELQDPATLAGLAELIGKLTPLIQGNRLHNIVDLVAATSDVIEMSDDAMVQKLMALYEESIGNLWNLSNTLRYAAAQAAAEANPPSLWQSVRRLNGDADVRRGMDLVLNVLAQLGKQAHNQHQPLPED</sequence>
<keyword evidence="2" id="KW-1185">Reference proteome</keyword>
<evidence type="ECO:0008006" key="3">
    <source>
        <dbReference type="Google" id="ProtNLM"/>
    </source>
</evidence>
<name>A0A0K1XFL6_9GAMM</name>
<evidence type="ECO:0000313" key="2">
    <source>
        <dbReference type="Proteomes" id="UP000063953"/>
    </source>
</evidence>
<dbReference type="STRING" id="1697053.AKN87_11470"/>
<dbReference type="AlphaFoldDB" id="A0A0K1XFL6"/>
<dbReference type="EMBL" id="CP012365">
    <property type="protein sequence ID" value="AKX60044.1"/>
    <property type="molecule type" value="Genomic_DNA"/>
</dbReference>